<feature type="binding site" evidence="7">
    <location>
        <position position="226"/>
    </location>
    <ligand>
        <name>Mg(2+)</name>
        <dbReference type="ChEBI" id="CHEBI:18420"/>
    </ligand>
</feature>
<feature type="transmembrane region" description="Helical" evidence="8">
    <location>
        <begin position="6"/>
        <end position="22"/>
    </location>
</feature>
<keyword evidence="2" id="KW-1003">Cell membrane</keyword>
<evidence type="ECO:0000256" key="7">
    <source>
        <dbReference type="PIRSR" id="PIRSR600715-1"/>
    </source>
</evidence>
<feature type="transmembrane region" description="Helical" evidence="8">
    <location>
        <begin position="199"/>
        <end position="215"/>
    </location>
</feature>
<dbReference type="EMBL" id="VMGI01000021">
    <property type="protein sequence ID" value="TSC93576.1"/>
    <property type="molecule type" value="Genomic_DNA"/>
</dbReference>
<evidence type="ECO:0000256" key="5">
    <source>
        <dbReference type="ARBA" id="ARBA00022989"/>
    </source>
</evidence>
<comment type="subcellular location">
    <subcellularLocation>
        <location evidence="1">Cell membrane</location>
        <topology evidence="1">Multi-pass membrane protein</topology>
    </subcellularLocation>
</comment>
<feature type="transmembrane region" description="Helical" evidence="8">
    <location>
        <begin position="85"/>
        <end position="101"/>
    </location>
</feature>
<dbReference type="PANTHER" id="PTHR22926:SF3">
    <property type="entry name" value="UNDECAPRENYL-PHOSPHATE ALPHA-N-ACETYLGLUCOSAMINYL 1-PHOSPHATE TRANSFERASE"/>
    <property type="match status" value="1"/>
</dbReference>
<dbReference type="CDD" id="cd06853">
    <property type="entry name" value="GT_WecA_like"/>
    <property type="match status" value="1"/>
</dbReference>
<sequence>MLYFIAFAISLVVSVFLTPRVLKWAKRRGFVDKPDPRKIHKTPIPRLGGIAVFSAFWITIIFFQIFFPEKLIFTENKILGIDQNLFGVFIGSLIVFLSGILDDIKNLKPFSKLFWQIVAGTIIVIFGINIWWVHNPFGGENIILNNLTYILVPVWIVLLINVMNWWDGIDGQVTGIGIIAAIVLFFLSISKVVNQPSTAILMIVLAGSSFGFLKYNFFPARIFIGDSGSQFIGFMLAIGAIISGGKLATAALVLGFPILDAFWVISRRLLNGKKIWSADRSHLHHRLLDLGF</sequence>
<keyword evidence="4 8" id="KW-0812">Transmembrane</keyword>
<organism evidence="9 10">
    <name type="scientific">Candidatus Berkelbacteria bacterium Licking1014_85</name>
    <dbReference type="NCBI Taxonomy" id="2017148"/>
    <lineage>
        <taxon>Bacteria</taxon>
        <taxon>Candidatus Berkelbacteria</taxon>
    </lineage>
</organism>
<keyword evidence="7" id="KW-0460">Magnesium</keyword>
<evidence type="ECO:0000256" key="1">
    <source>
        <dbReference type="ARBA" id="ARBA00004651"/>
    </source>
</evidence>
<feature type="non-terminal residue" evidence="9">
    <location>
        <position position="292"/>
    </location>
</feature>
<evidence type="ECO:0000256" key="3">
    <source>
        <dbReference type="ARBA" id="ARBA00022679"/>
    </source>
</evidence>
<reference evidence="9 10" key="1">
    <citation type="submission" date="2017-07" db="EMBL/GenBank/DDBJ databases">
        <title>Mechanisms for carbon and nitrogen cycling indicate functional differentiation within the Candidate Phyla Radiation.</title>
        <authorList>
            <person name="Danczak R.E."/>
            <person name="Johnston M.D."/>
            <person name="Kenah C."/>
            <person name="Slattery M."/>
            <person name="Wrighton K.C."/>
            <person name="Wilkins M.J."/>
        </authorList>
    </citation>
    <scope>NUCLEOTIDE SEQUENCE [LARGE SCALE GENOMIC DNA]</scope>
    <source>
        <strain evidence="9">Licking1014_85</strain>
    </source>
</reference>
<evidence type="ECO:0000256" key="4">
    <source>
        <dbReference type="ARBA" id="ARBA00022692"/>
    </source>
</evidence>
<comment type="caution">
    <text evidence="9">The sequence shown here is derived from an EMBL/GenBank/DDBJ whole genome shotgun (WGS) entry which is preliminary data.</text>
</comment>
<dbReference type="InterPro" id="IPR000715">
    <property type="entry name" value="Glycosyl_transferase_4"/>
</dbReference>
<evidence type="ECO:0000313" key="10">
    <source>
        <dbReference type="Proteomes" id="UP000315589"/>
    </source>
</evidence>
<accession>A0A554LL33</accession>
<dbReference type="GO" id="GO:0009103">
    <property type="term" value="P:lipopolysaccharide biosynthetic process"/>
    <property type="evidence" value="ECO:0007669"/>
    <property type="project" value="TreeGrafter"/>
</dbReference>
<dbReference type="Pfam" id="PF00953">
    <property type="entry name" value="Glycos_transf_4"/>
    <property type="match status" value="1"/>
</dbReference>
<evidence type="ECO:0000256" key="8">
    <source>
        <dbReference type="SAM" id="Phobius"/>
    </source>
</evidence>
<feature type="transmembrane region" description="Helical" evidence="8">
    <location>
        <begin position="43"/>
        <end position="65"/>
    </location>
</feature>
<keyword evidence="5 8" id="KW-1133">Transmembrane helix</keyword>
<dbReference type="GO" id="GO:0016780">
    <property type="term" value="F:phosphotransferase activity, for other substituted phosphate groups"/>
    <property type="evidence" value="ECO:0007669"/>
    <property type="project" value="InterPro"/>
</dbReference>
<dbReference type="GO" id="GO:0044038">
    <property type="term" value="P:cell wall macromolecule biosynthetic process"/>
    <property type="evidence" value="ECO:0007669"/>
    <property type="project" value="TreeGrafter"/>
</dbReference>
<keyword evidence="7" id="KW-0479">Metal-binding</keyword>
<proteinExistence type="predicted"/>
<evidence type="ECO:0000313" key="9">
    <source>
        <dbReference type="EMBL" id="TSC93576.1"/>
    </source>
</evidence>
<dbReference type="AlphaFoldDB" id="A0A554LL33"/>
<dbReference type="GO" id="GO:0046872">
    <property type="term" value="F:metal ion binding"/>
    <property type="evidence" value="ECO:0007669"/>
    <property type="project" value="UniProtKB-KW"/>
</dbReference>
<dbReference type="GO" id="GO:0005886">
    <property type="term" value="C:plasma membrane"/>
    <property type="evidence" value="ECO:0007669"/>
    <property type="project" value="UniProtKB-SubCell"/>
</dbReference>
<keyword evidence="3 9" id="KW-0808">Transferase</keyword>
<feature type="transmembrane region" description="Helical" evidence="8">
    <location>
        <begin position="146"/>
        <end position="166"/>
    </location>
</feature>
<protein>
    <submittedName>
        <fullName evidence="9">Glycosyl transferase</fullName>
    </submittedName>
</protein>
<dbReference type="Proteomes" id="UP000315589">
    <property type="component" value="Unassembled WGS sequence"/>
</dbReference>
<feature type="transmembrane region" description="Helical" evidence="8">
    <location>
        <begin position="222"/>
        <end position="242"/>
    </location>
</feature>
<keyword evidence="6 8" id="KW-0472">Membrane</keyword>
<feature type="binding site" evidence="7">
    <location>
        <position position="164"/>
    </location>
    <ligand>
        <name>Mg(2+)</name>
        <dbReference type="ChEBI" id="CHEBI:18420"/>
    </ligand>
</feature>
<gene>
    <name evidence="9" type="ORF">CEN91_198</name>
</gene>
<evidence type="ECO:0000256" key="6">
    <source>
        <dbReference type="ARBA" id="ARBA00023136"/>
    </source>
</evidence>
<dbReference type="GO" id="GO:0071555">
    <property type="term" value="P:cell wall organization"/>
    <property type="evidence" value="ECO:0007669"/>
    <property type="project" value="TreeGrafter"/>
</dbReference>
<feature type="transmembrane region" description="Helical" evidence="8">
    <location>
        <begin position="113"/>
        <end position="134"/>
    </location>
</feature>
<comment type="cofactor">
    <cofactor evidence="7">
        <name>Mg(2+)</name>
        <dbReference type="ChEBI" id="CHEBI:18420"/>
    </cofactor>
</comment>
<evidence type="ECO:0000256" key="2">
    <source>
        <dbReference type="ARBA" id="ARBA00022475"/>
    </source>
</evidence>
<name>A0A554LL33_9BACT</name>
<dbReference type="PANTHER" id="PTHR22926">
    <property type="entry name" value="PHOSPHO-N-ACETYLMURAMOYL-PENTAPEPTIDE-TRANSFERASE"/>
    <property type="match status" value="1"/>
</dbReference>
<feature type="transmembrane region" description="Helical" evidence="8">
    <location>
        <begin position="173"/>
        <end position="193"/>
    </location>
</feature>